<dbReference type="InterPro" id="IPR005467">
    <property type="entry name" value="His_kinase_dom"/>
</dbReference>
<dbReference type="GO" id="GO:0000155">
    <property type="term" value="F:phosphorelay sensor kinase activity"/>
    <property type="evidence" value="ECO:0007669"/>
    <property type="project" value="InterPro"/>
</dbReference>
<protein>
    <recommendedName>
        <fullName evidence="2">histidine kinase</fullName>
        <ecNumber evidence="2">2.7.13.3</ecNumber>
    </recommendedName>
</protein>
<evidence type="ECO:0000256" key="2">
    <source>
        <dbReference type="ARBA" id="ARBA00012438"/>
    </source>
</evidence>
<dbReference type="PANTHER" id="PTHR43065:SF10">
    <property type="entry name" value="PEROXIDE STRESS-ACTIVATED HISTIDINE KINASE MAK3"/>
    <property type="match status" value="1"/>
</dbReference>
<dbReference type="PRINTS" id="PR00344">
    <property type="entry name" value="BCTRLSENSOR"/>
</dbReference>
<reference evidence="11 12" key="1">
    <citation type="journal article" date="2013" name="Biodegradation">
        <title>Occurrence of 4-tert-butylphenol (4-t-BP) biodegradation in an aquatic sample caused by the presence of Spirodela polyrrhiza and isolation of a 4-t-BP-utilizing bacterium.</title>
        <authorList>
            <person name="Ogata Y."/>
            <person name="Toyama T."/>
            <person name="Yu N."/>
            <person name="Wang X."/>
            <person name="Sei K."/>
            <person name="Ike M."/>
        </authorList>
    </citation>
    <scope>NUCLEOTIDE SEQUENCE [LARGE SCALE GENOMIC DNA]</scope>
    <source>
        <strain evidence="11 12">OMI</strain>
    </source>
</reference>
<keyword evidence="6 11" id="KW-0418">Kinase</keyword>
<dbReference type="SUPFAM" id="SSF47384">
    <property type="entry name" value="Homodimeric domain of signal transducing histidine kinase"/>
    <property type="match status" value="1"/>
</dbReference>
<evidence type="ECO:0000256" key="3">
    <source>
        <dbReference type="ARBA" id="ARBA00022553"/>
    </source>
</evidence>
<keyword evidence="5" id="KW-0547">Nucleotide-binding</keyword>
<dbReference type="Pfam" id="PF00512">
    <property type="entry name" value="HisKA"/>
    <property type="match status" value="1"/>
</dbReference>
<evidence type="ECO:0000256" key="8">
    <source>
        <dbReference type="ARBA" id="ARBA00023012"/>
    </source>
</evidence>
<reference evidence="11 12" key="2">
    <citation type="journal article" date="2013" name="Environ. Sci. Technol.">
        <title>The 4-tert-butylphenol-utilizing bacterium Sphingobium fuliginis OMI can degrade bisphenols via phenolic ring hydroxylation and meta-cleavage pathway.</title>
        <authorList>
            <person name="Ogata Y."/>
            <person name="Goda S."/>
            <person name="Toyama T."/>
            <person name="Sei K."/>
            <person name="Ike M."/>
        </authorList>
    </citation>
    <scope>NUCLEOTIDE SEQUENCE [LARGE SCALE GENOMIC DNA]</scope>
    <source>
        <strain evidence="11 12">OMI</strain>
    </source>
</reference>
<dbReference type="Gene3D" id="1.10.287.130">
    <property type="match status" value="1"/>
</dbReference>
<dbReference type="Proteomes" id="UP000221538">
    <property type="component" value="Unassembled WGS sequence"/>
</dbReference>
<keyword evidence="7" id="KW-0067">ATP-binding</keyword>
<feature type="domain" description="Histidine kinase" evidence="10">
    <location>
        <begin position="325"/>
        <end position="548"/>
    </location>
</feature>
<dbReference type="SMART" id="SM00387">
    <property type="entry name" value="HATPase_c"/>
    <property type="match status" value="1"/>
</dbReference>
<dbReference type="Gene3D" id="3.30.565.10">
    <property type="entry name" value="Histidine kinase-like ATPase, C-terminal domain"/>
    <property type="match status" value="1"/>
</dbReference>
<evidence type="ECO:0000313" key="11">
    <source>
        <dbReference type="EMBL" id="GAY19544.1"/>
    </source>
</evidence>
<keyword evidence="9" id="KW-1133">Transmembrane helix</keyword>
<dbReference type="InterPro" id="IPR003594">
    <property type="entry name" value="HATPase_dom"/>
</dbReference>
<proteinExistence type="predicted"/>
<name>A0A292Z9S0_SPHSA</name>
<evidence type="ECO:0000256" key="4">
    <source>
        <dbReference type="ARBA" id="ARBA00022679"/>
    </source>
</evidence>
<evidence type="ECO:0000256" key="9">
    <source>
        <dbReference type="SAM" id="Phobius"/>
    </source>
</evidence>
<comment type="caution">
    <text evidence="11">The sequence shown here is derived from an EMBL/GenBank/DDBJ whole genome shotgun (WGS) entry which is preliminary data.</text>
</comment>
<dbReference type="PANTHER" id="PTHR43065">
    <property type="entry name" value="SENSOR HISTIDINE KINASE"/>
    <property type="match status" value="1"/>
</dbReference>
<dbReference type="EC" id="2.7.13.3" evidence="2"/>
<accession>A0A292Z9S0</accession>
<comment type="catalytic activity">
    <reaction evidence="1">
        <text>ATP + protein L-histidine = ADP + protein N-phospho-L-histidine.</text>
        <dbReference type="EC" id="2.7.13.3"/>
    </reaction>
</comment>
<dbReference type="InterPro" id="IPR003661">
    <property type="entry name" value="HisK_dim/P_dom"/>
</dbReference>
<dbReference type="InterPro" id="IPR036097">
    <property type="entry name" value="HisK_dim/P_sf"/>
</dbReference>
<keyword evidence="3" id="KW-0597">Phosphoprotein</keyword>
<sequence>MLLIFAAFALAHMQWAGGLQALAAACVFLVAHGLRKWVRQSADATLLACCLIFPVILVAGWAPLEEALRWAAGFALGAAVADLAVAAALQDKRISPDGETAYLAPIAALAAIINILTIVILDIMVGALARSVDDKLALTFAFIGERLTLPAFLILALLLQLYSRQLARALEARAEVTPASLLPGENAAGNAVAQDSGSVAYEENRGALVDASGTPAFRSISGICFDAHAGRLVFCEDAASHPGSLQIHPADASRVIESVGRGDTILTFRARTGPDFEPMLLAMSCRTGKWRWESGILLHRGDQRHYSMALAQRARHADLGARIMAIAHELRQPLFTISVAAESQRLMLARADRSDRSTGQIAERAERIAEQVIRATAIIEQILSYGRTSANSEAELDVAETLRRSCAFLAPLLEERAIELDFSIEDGRHCTIMSPVELEQVFVNALQNAADSIVSRRREGWTGTGRITCSVATCDGLVSCIIADNGAGVSPRHAEAAFNAFFSTKADEGTGLGLFITREIILRAGGNVSLRPSLHEGALLAIELPATGHADQMSSRASRIVN</sequence>
<evidence type="ECO:0000259" key="10">
    <source>
        <dbReference type="PROSITE" id="PS50109"/>
    </source>
</evidence>
<dbReference type="EMBL" id="BEWI01000027">
    <property type="protein sequence ID" value="GAY19544.1"/>
    <property type="molecule type" value="Genomic_DNA"/>
</dbReference>
<feature type="transmembrane region" description="Helical" evidence="9">
    <location>
        <begin position="136"/>
        <end position="159"/>
    </location>
</feature>
<dbReference type="SMART" id="SM00388">
    <property type="entry name" value="HisKA"/>
    <property type="match status" value="1"/>
</dbReference>
<evidence type="ECO:0000256" key="7">
    <source>
        <dbReference type="ARBA" id="ARBA00022840"/>
    </source>
</evidence>
<evidence type="ECO:0000256" key="5">
    <source>
        <dbReference type="ARBA" id="ARBA00022741"/>
    </source>
</evidence>
<evidence type="ECO:0000256" key="1">
    <source>
        <dbReference type="ARBA" id="ARBA00000085"/>
    </source>
</evidence>
<dbReference type="PROSITE" id="PS50109">
    <property type="entry name" value="HIS_KIN"/>
    <property type="match status" value="1"/>
</dbReference>
<evidence type="ECO:0000313" key="12">
    <source>
        <dbReference type="Proteomes" id="UP000221538"/>
    </source>
</evidence>
<keyword evidence="9" id="KW-0812">Transmembrane</keyword>
<feature type="transmembrane region" description="Helical" evidence="9">
    <location>
        <begin position="12"/>
        <end position="32"/>
    </location>
</feature>
<keyword evidence="8" id="KW-0902">Two-component regulatory system</keyword>
<feature type="transmembrane region" description="Helical" evidence="9">
    <location>
        <begin position="70"/>
        <end position="89"/>
    </location>
</feature>
<feature type="transmembrane region" description="Helical" evidence="9">
    <location>
        <begin position="44"/>
        <end position="64"/>
    </location>
</feature>
<dbReference type="GO" id="GO:0005524">
    <property type="term" value="F:ATP binding"/>
    <property type="evidence" value="ECO:0007669"/>
    <property type="project" value="UniProtKB-KW"/>
</dbReference>
<dbReference type="Pfam" id="PF02518">
    <property type="entry name" value="HATPase_c"/>
    <property type="match status" value="1"/>
</dbReference>
<dbReference type="AlphaFoldDB" id="A0A292Z9S0"/>
<gene>
    <name evidence="11" type="ORF">SFOMI_0063</name>
</gene>
<feature type="transmembrane region" description="Helical" evidence="9">
    <location>
        <begin position="101"/>
        <end position="124"/>
    </location>
</feature>
<dbReference type="CDD" id="cd00082">
    <property type="entry name" value="HisKA"/>
    <property type="match status" value="1"/>
</dbReference>
<dbReference type="InterPro" id="IPR036890">
    <property type="entry name" value="HATPase_C_sf"/>
</dbReference>
<keyword evidence="4 11" id="KW-0808">Transferase</keyword>
<dbReference type="SUPFAM" id="SSF55874">
    <property type="entry name" value="ATPase domain of HSP90 chaperone/DNA topoisomerase II/histidine kinase"/>
    <property type="match status" value="1"/>
</dbReference>
<organism evidence="11 12">
    <name type="scientific">Sphingobium fuliginis (strain ATCC 27551)</name>
    <dbReference type="NCBI Taxonomy" id="336203"/>
    <lineage>
        <taxon>Bacteria</taxon>
        <taxon>Pseudomonadati</taxon>
        <taxon>Pseudomonadota</taxon>
        <taxon>Alphaproteobacteria</taxon>
        <taxon>Sphingomonadales</taxon>
        <taxon>Sphingomonadaceae</taxon>
        <taxon>Sphingobium</taxon>
    </lineage>
</organism>
<keyword evidence="9" id="KW-0472">Membrane</keyword>
<dbReference type="InterPro" id="IPR004358">
    <property type="entry name" value="Sig_transdc_His_kin-like_C"/>
</dbReference>
<evidence type="ECO:0000256" key="6">
    <source>
        <dbReference type="ARBA" id="ARBA00022777"/>
    </source>
</evidence>